<proteinExistence type="predicted"/>
<gene>
    <name evidence="1" type="ORF">OCBIM_22012121mg</name>
</gene>
<accession>A0A0L8IE54</accession>
<organism evidence="1">
    <name type="scientific">Octopus bimaculoides</name>
    <name type="common">California two-spotted octopus</name>
    <dbReference type="NCBI Taxonomy" id="37653"/>
    <lineage>
        <taxon>Eukaryota</taxon>
        <taxon>Metazoa</taxon>
        <taxon>Spiralia</taxon>
        <taxon>Lophotrochozoa</taxon>
        <taxon>Mollusca</taxon>
        <taxon>Cephalopoda</taxon>
        <taxon>Coleoidea</taxon>
        <taxon>Octopodiformes</taxon>
        <taxon>Octopoda</taxon>
        <taxon>Incirrata</taxon>
        <taxon>Octopodidae</taxon>
        <taxon>Octopus</taxon>
    </lineage>
</organism>
<reference evidence="1" key="1">
    <citation type="submission" date="2015-07" db="EMBL/GenBank/DDBJ databases">
        <title>MeaNS - Measles Nucleotide Surveillance Program.</title>
        <authorList>
            <person name="Tran T."/>
            <person name="Druce J."/>
        </authorList>
    </citation>
    <scope>NUCLEOTIDE SEQUENCE</scope>
    <source>
        <strain evidence="1">UCB-OBI-ISO-001</strain>
        <tissue evidence="1">Gonad</tissue>
    </source>
</reference>
<name>A0A0L8IE54_OCTBM</name>
<dbReference type="AlphaFoldDB" id="A0A0L8IE54"/>
<protein>
    <submittedName>
        <fullName evidence="1">Uncharacterized protein</fullName>
    </submittedName>
</protein>
<sequence>MNTRPELLQVFYEWILVRPVTREITMDKPVLIIAVAVALASFSSSKRVFSWSICKWGCPLVVIWTYWKTHLSVF</sequence>
<evidence type="ECO:0000313" key="1">
    <source>
        <dbReference type="EMBL" id="KOF99736.1"/>
    </source>
</evidence>
<dbReference type="EMBL" id="KQ415902">
    <property type="protein sequence ID" value="KOF99736.1"/>
    <property type="molecule type" value="Genomic_DNA"/>
</dbReference>